<accession>A0A8J7WGG9</accession>
<protein>
    <submittedName>
        <fullName evidence="4">Acetate--CoA ligase family protein</fullName>
    </submittedName>
</protein>
<dbReference type="Gene3D" id="3.40.50.261">
    <property type="entry name" value="Succinyl-CoA synthetase domains"/>
    <property type="match status" value="2"/>
</dbReference>
<keyword evidence="5" id="KW-1185">Reference proteome</keyword>
<dbReference type="Gene3D" id="3.30.1490.20">
    <property type="entry name" value="ATP-grasp fold, A domain"/>
    <property type="match status" value="1"/>
</dbReference>
<keyword evidence="1" id="KW-0816">Tricarboxylic acid cycle</keyword>
<organism evidence="4 5">
    <name type="scientific">Thetidibacter halocola</name>
    <dbReference type="NCBI Taxonomy" id="2827239"/>
    <lineage>
        <taxon>Bacteria</taxon>
        <taxon>Pseudomonadati</taxon>
        <taxon>Pseudomonadota</taxon>
        <taxon>Alphaproteobacteria</taxon>
        <taxon>Rhodobacterales</taxon>
        <taxon>Roseobacteraceae</taxon>
        <taxon>Thetidibacter</taxon>
    </lineage>
</organism>
<dbReference type="AlphaFoldDB" id="A0A8J7WGG9"/>
<dbReference type="GO" id="GO:0046872">
    <property type="term" value="F:metal ion binding"/>
    <property type="evidence" value="ECO:0007669"/>
    <property type="project" value="InterPro"/>
</dbReference>
<evidence type="ECO:0000256" key="1">
    <source>
        <dbReference type="ARBA" id="ARBA00022532"/>
    </source>
</evidence>
<proteinExistence type="predicted"/>
<dbReference type="Proteomes" id="UP000681356">
    <property type="component" value="Unassembled WGS sequence"/>
</dbReference>
<dbReference type="SUPFAM" id="SSF56059">
    <property type="entry name" value="Glutathione synthetase ATP-binding domain-like"/>
    <property type="match status" value="1"/>
</dbReference>
<dbReference type="GO" id="GO:0016874">
    <property type="term" value="F:ligase activity"/>
    <property type="evidence" value="ECO:0007669"/>
    <property type="project" value="UniProtKB-KW"/>
</dbReference>
<evidence type="ECO:0000313" key="4">
    <source>
        <dbReference type="EMBL" id="MBS0124886.1"/>
    </source>
</evidence>
<dbReference type="InterPro" id="IPR032875">
    <property type="entry name" value="Succ_CoA_lig_flav_dom"/>
</dbReference>
<dbReference type="GO" id="GO:0005524">
    <property type="term" value="F:ATP binding"/>
    <property type="evidence" value="ECO:0007669"/>
    <property type="project" value="UniProtKB-UniRule"/>
</dbReference>
<evidence type="ECO:0000259" key="3">
    <source>
        <dbReference type="PROSITE" id="PS50975"/>
    </source>
</evidence>
<dbReference type="PANTHER" id="PTHR42793:SF4">
    <property type="entry name" value="BLL6376 PROTEIN"/>
    <property type="match status" value="1"/>
</dbReference>
<dbReference type="InterPro" id="IPR003781">
    <property type="entry name" value="CoA-bd"/>
</dbReference>
<keyword evidence="2" id="KW-0067">ATP-binding</keyword>
<dbReference type="GO" id="GO:0006099">
    <property type="term" value="P:tricarboxylic acid cycle"/>
    <property type="evidence" value="ECO:0007669"/>
    <property type="project" value="UniProtKB-KW"/>
</dbReference>
<dbReference type="InterPro" id="IPR011761">
    <property type="entry name" value="ATP-grasp"/>
</dbReference>
<dbReference type="Pfam" id="PF13380">
    <property type="entry name" value="CoA_binding_2"/>
    <property type="match status" value="1"/>
</dbReference>
<dbReference type="InterPro" id="IPR036291">
    <property type="entry name" value="NAD(P)-bd_dom_sf"/>
</dbReference>
<dbReference type="PANTHER" id="PTHR42793">
    <property type="entry name" value="COA BINDING DOMAIN CONTAINING PROTEIN"/>
    <property type="match status" value="1"/>
</dbReference>
<dbReference type="FunFam" id="3.40.50.261:FF:000021">
    <property type="entry name" value="Acetyl-CoA synthetase, putative"/>
    <property type="match status" value="1"/>
</dbReference>
<evidence type="ECO:0000313" key="5">
    <source>
        <dbReference type="Proteomes" id="UP000681356"/>
    </source>
</evidence>
<dbReference type="EMBL" id="JAGTUU010000004">
    <property type="protein sequence ID" value="MBS0124886.1"/>
    <property type="molecule type" value="Genomic_DNA"/>
</dbReference>
<name>A0A8J7WGG9_9RHOB</name>
<feature type="domain" description="ATP-grasp" evidence="3">
    <location>
        <begin position="481"/>
        <end position="672"/>
    </location>
</feature>
<keyword evidence="2" id="KW-0547">Nucleotide-binding</keyword>
<dbReference type="SMART" id="SM00881">
    <property type="entry name" value="CoA_binding"/>
    <property type="match status" value="1"/>
</dbReference>
<dbReference type="InterPro" id="IPR013815">
    <property type="entry name" value="ATP_grasp_subdomain_1"/>
</dbReference>
<reference evidence="4" key="1">
    <citation type="submission" date="2021-04" db="EMBL/GenBank/DDBJ databases">
        <authorList>
            <person name="Yoon J."/>
        </authorList>
    </citation>
    <scope>NUCLEOTIDE SEQUENCE</scope>
    <source>
        <strain evidence="4">KMU-90</strain>
    </source>
</reference>
<dbReference type="SUPFAM" id="SSF51735">
    <property type="entry name" value="NAD(P)-binding Rossmann-fold domains"/>
    <property type="match status" value="1"/>
</dbReference>
<evidence type="ECO:0000256" key="2">
    <source>
        <dbReference type="PROSITE-ProRule" id="PRU00409"/>
    </source>
</evidence>
<dbReference type="Pfam" id="PF13607">
    <property type="entry name" value="Succ_CoA_lig"/>
    <property type="match status" value="1"/>
</dbReference>
<dbReference type="RefSeq" id="WP_212536839.1">
    <property type="nucleotide sequence ID" value="NZ_JAGTUU010000004.1"/>
</dbReference>
<gene>
    <name evidence="4" type="ORF">KB874_12330</name>
</gene>
<dbReference type="Gene3D" id="3.40.50.720">
    <property type="entry name" value="NAD(P)-binding Rossmann-like Domain"/>
    <property type="match status" value="1"/>
</dbReference>
<dbReference type="SUPFAM" id="SSF52210">
    <property type="entry name" value="Succinyl-CoA synthetase domains"/>
    <property type="match status" value="2"/>
</dbReference>
<comment type="caution">
    <text evidence="4">The sequence shown here is derived from an EMBL/GenBank/DDBJ whole genome shotgun (WGS) entry which is preliminary data.</text>
</comment>
<keyword evidence="4" id="KW-0436">Ligase</keyword>
<sequence>MRSLNRLLRPRSVAVIGGGAWCANVLRECRRAGFDGALYAVHPTKTEVGGVATVASVANLPEAPDAVFIGVNRALTVETVAALSAMGAGGAICFASGFAEAVAELTDGGDMQAALLAAAGDMPILGPNCYGFINALDGVALWPDQHGLVPVERGVAIIGQSSNIALNLTMQTRGLPIAYLVTAGNQAQTGLSGIGEALLDDPRVSAIGLHIEGIDDLAAFQRFALKAQTQGVPVVALKVGRSDQARAATVSHTASIAGGMAGAEALFDRLGVARVQTLAGLLECLKLMHVTGPLPSGDIVSMSCSGGEASLIADLAHGRGAIRFASLSEPQRKGLRAALGPKVALANPLDYHTYIWGNLDATRATITALVDGPVSLGLIVLDLPRPDRCRADDWFTVIEAAKLARAETGKPLAILSSLPETMPEAVAQQLVADGLVPLCGMAEALEAIEAAARAYCPAPPVPVHVPGPVLDNRLLTEAEAKTALAEFGLPVPRGEVAADAESAIEVARRIGFPVVLKGLGLAHKSESGAVALNLRDAAALRQAAQGMPGAGFLVEAMVPAARAELLVGVLRDPAHGLVLTLAAGGVLTELMTDRVSLILPVTRSEVETALLSVNYGRVLTGYRGAAPCDMGAILDAVIAVQDFALSTPVLEVEINPLLCGADFAVAADALVQLGEADDR</sequence>
<dbReference type="PROSITE" id="PS50975">
    <property type="entry name" value="ATP_GRASP"/>
    <property type="match status" value="1"/>
</dbReference>
<dbReference type="Pfam" id="PF13549">
    <property type="entry name" value="ATP-grasp_5"/>
    <property type="match status" value="1"/>
</dbReference>
<dbReference type="Gene3D" id="3.30.470.20">
    <property type="entry name" value="ATP-grasp fold, B domain"/>
    <property type="match status" value="1"/>
</dbReference>
<dbReference type="InterPro" id="IPR016102">
    <property type="entry name" value="Succinyl-CoA_synth-like"/>
</dbReference>